<comment type="caution">
    <text evidence="3">The sequence shown here is derived from an EMBL/GenBank/DDBJ whole genome shotgun (WGS) entry which is preliminary data.</text>
</comment>
<dbReference type="GO" id="GO:0016020">
    <property type="term" value="C:membrane"/>
    <property type="evidence" value="ECO:0007669"/>
    <property type="project" value="TreeGrafter"/>
</dbReference>
<name>A0A9D1VU10_9FIRM</name>
<comment type="similarity">
    <text evidence="1">Belongs to the short-chain dehydrogenases/reductases (SDR) family.</text>
</comment>
<evidence type="ECO:0000256" key="1">
    <source>
        <dbReference type="ARBA" id="ARBA00006484"/>
    </source>
</evidence>
<reference evidence="3" key="2">
    <citation type="submission" date="2021-04" db="EMBL/GenBank/DDBJ databases">
        <authorList>
            <person name="Gilroy R."/>
        </authorList>
    </citation>
    <scope>NUCLEOTIDE SEQUENCE</scope>
    <source>
        <strain evidence="3">26628</strain>
    </source>
</reference>
<dbReference type="InterPro" id="IPR036291">
    <property type="entry name" value="NAD(P)-bd_dom_sf"/>
</dbReference>
<dbReference type="GO" id="GO:0016491">
    <property type="term" value="F:oxidoreductase activity"/>
    <property type="evidence" value="ECO:0007669"/>
    <property type="project" value="UniProtKB-KW"/>
</dbReference>
<sequence length="269" mass="30095">MENERYAREHCTLITGATGGIGRAFAFACAGEGALFLTGRSAEKLASLRAEILRRFPDCAVDGFPCDLTDEGSREAMFAYIAARGYRFARLCNVAGADIQKAFARYTREKVAFQCRIDFEAALCVTHFVLSRRAELLEIVTIGSISGVYPMPYFALYSAAKGALTSFFSSLREELRGDGVRVTTVEPGGVYTRPDVCRMIEGQGLWGRLSAKTPDYIARKSLRAVRKNKRVYRPGFWNKLIAVVPRVLPLSVRMRFIARRWSKLEKDAF</sequence>
<dbReference type="InterPro" id="IPR020904">
    <property type="entry name" value="Sc_DH/Rdtase_CS"/>
</dbReference>
<dbReference type="Pfam" id="PF00106">
    <property type="entry name" value="adh_short"/>
    <property type="match status" value="1"/>
</dbReference>
<dbReference type="PRINTS" id="PR00081">
    <property type="entry name" value="GDHRDH"/>
</dbReference>
<protein>
    <submittedName>
        <fullName evidence="3">SDR family NAD(P)-dependent oxidoreductase</fullName>
    </submittedName>
</protein>
<dbReference type="PANTHER" id="PTHR44196">
    <property type="entry name" value="DEHYDROGENASE/REDUCTASE SDR FAMILY MEMBER 7B"/>
    <property type="match status" value="1"/>
</dbReference>
<evidence type="ECO:0000256" key="2">
    <source>
        <dbReference type="ARBA" id="ARBA00023002"/>
    </source>
</evidence>
<organism evidence="3 4">
    <name type="scientific">Candidatus Borkfalkia faecigallinarum</name>
    <dbReference type="NCBI Taxonomy" id="2838509"/>
    <lineage>
        <taxon>Bacteria</taxon>
        <taxon>Bacillati</taxon>
        <taxon>Bacillota</taxon>
        <taxon>Clostridia</taxon>
        <taxon>Christensenellales</taxon>
        <taxon>Christensenellaceae</taxon>
        <taxon>Candidatus Borkfalkia</taxon>
    </lineage>
</organism>
<dbReference type="CDD" id="cd05233">
    <property type="entry name" value="SDR_c"/>
    <property type="match status" value="1"/>
</dbReference>
<dbReference type="Gene3D" id="3.40.50.720">
    <property type="entry name" value="NAD(P)-binding Rossmann-like Domain"/>
    <property type="match status" value="1"/>
</dbReference>
<dbReference type="PANTHER" id="PTHR44196:SF1">
    <property type="entry name" value="DEHYDROGENASE_REDUCTASE SDR FAMILY MEMBER 7B"/>
    <property type="match status" value="1"/>
</dbReference>
<dbReference type="EMBL" id="DXFD01000071">
    <property type="protein sequence ID" value="HIX46964.1"/>
    <property type="molecule type" value="Genomic_DNA"/>
</dbReference>
<accession>A0A9D1VU10</accession>
<proteinExistence type="inferred from homology"/>
<keyword evidence="2" id="KW-0560">Oxidoreductase</keyword>
<reference evidence="3" key="1">
    <citation type="journal article" date="2021" name="PeerJ">
        <title>Extensive microbial diversity within the chicken gut microbiome revealed by metagenomics and culture.</title>
        <authorList>
            <person name="Gilroy R."/>
            <person name="Ravi A."/>
            <person name="Getino M."/>
            <person name="Pursley I."/>
            <person name="Horton D.L."/>
            <person name="Alikhan N.F."/>
            <person name="Baker D."/>
            <person name="Gharbi K."/>
            <person name="Hall N."/>
            <person name="Watson M."/>
            <person name="Adriaenssens E.M."/>
            <person name="Foster-Nyarko E."/>
            <person name="Jarju S."/>
            <person name="Secka A."/>
            <person name="Antonio M."/>
            <person name="Oren A."/>
            <person name="Chaudhuri R.R."/>
            <person name="La Ragione R."/>
            <person name="Hildebrand F."/>
            <person name="Pallen M.J."/>
        </authorList>
    </citation>
    <scope>NUCLEOTIDE SEQUENCE</scope>
    <source>
        <strain evidence="3">26628</strain>
    </source>
</reference>
<dbReference type="AlphaFoldDB" id="A0A9D1VU10"/>
<evidence type="ECO:0000313" key="4">
    <source>
        <dbReference type="Proteomes" id="UP000824249"/>
    </source>
</evidence>
<dbReference type="SUPFAM" id="SSF51735">
    <property type="entry name" value="NAD(P)-binding Rossmann-fold domains"/>
    <property type="match status" value="1"/>
</dbReference>
<dbReference type="Proteomes" id="UP000824249">
    <property type="component" value="Unassembled WGS sequence"/>
</dbReference>
<dbReference type="PROSITE" id="PS00061">
    <property type="entry name" value="ADH_SHORT"/>
    <property type="match status" value="1"/>
</dbReference>
<dbReference type="InterPro" id="IPR002347">
    <property type="entry name" value="SDR_fam"/>
</dbReference>
<evidence type="ECO:0000313" key="3">
    <source>
        <dbReference type="EMBL" id="HIX46964.1"/>
    </source>
</evidence>
<gene>
    <name evidence="3" type="ORF">H9737_04650</name>
</gene>